<dbReference type="PANTHER" id="PTHR47926">
    <property type="entry name" value="PENTATRICOPEPTIDE REPEAT-CONTAINING PROTEIN"/>
    <property type="match status" value="1"/>
</dbReference>
<dbReference type="InterPro" id="IPR011990">
    <property type="entry name" value="TPR-like_helical_dom_sf"/>
</dbReference>
<comment type="similarity">
    <text evidence="2">Belongs to the calreticulin family.</text>
</comment>
<feature type="disulfide bond" evidence="6">
    <location>
        <begin position="1049"/>
        <end position="1081"/>
    </location>
</feature>
<evidence type="ECO:0000313" key="10">
    <source>
        <dbReference type="Proteomes" id="UP000007306"/>
    </source>
</evidence>
<sequence length="1181" mass="132737">MELLLLHPPPFPSLLLLHKPYHFPSKLRHGRLQEPRVMASPQAPPLPLSSLQESRSARIRIPRDEPRPTPPARSSSREEPRFVAETKLITVHSCAGRLGDAREVFDGMGRRDLLAWSAMIGAYAIRGMYSDVLALAVTMVEEGVLPDRFLITRILQACAYAEDLELGRALHSMAIRRGFMGRVKDVPVGNSVLVMYAKCGDLGWARKVFDKMVCRDLGTWNSMIFGYCRSAEWEEARHLLDSMRQEGTQPGVVTWNTLISSYARFGDLDVAMELLGQMEESGVAPDVVTWTSLVSGFVHMDRSDEALRCFIRMRLAGVEPNGMSIACAISACASLKLLNQGKELHSHAIKVGSVNNVLSGNSLVDMYAKCGEIVAAWRIFSGIPDKDIFSWNSMISGYAQAGYCGKAYELFCKMENYGVRRNVITWNTMISGYIRNGDDERAFELFQMMESHGVKRDTATWNILIAGSVHNGYYDRAIRIFRQMQALLRRPDYITILSIIPAFTNLVASWKVREIHACIFHHNLELDGKIANALINAYSKSGNLASACAVFDMHSSRNIISWNCIILAHVLHGSPNEALDLFCQMKQEGVVPDHTTLVTVIKAYGLTGKVSEGSQTFFNMANDYNITPELDHYAAMVDLLGRSGRLKEAYELIDEMPLIPNSTVWDTFLTAAVMHGNVRLAHLAARELSAIDPGDPRVQRLGSSLQDLTGKTVDVPEEMTPNKGRNLDEVESCSIEIRNKVYVFSNGDNVGLEDTVAELKSMMFKMGHSMLDIGIGTLDVEEEKEEVVGVHFYVYWVKYLAKCPFAGLHAANLLNRISLAIKLIHQVDLRVGSHREYYHIEDGQTTLSKGTEVQKHEHGNVTLRVIDLNGKNEILQVVPIYTLLEQIRIILVDFNSTINIRDKENEEMLRSEKTEDEKNLIVPLTLLDCFQQCYADEEDYSDLLTLRIDHFAPVHFLSGTGIAIVEIKCLAKDGWEDRWVKSEWKKEDNTVGEWNHTAGKWNGDTNNKGIQTSEDYRFYAISAEYPEFSNKDKTLVLQFSVKHEQKLDCGGGYVKLLGGDVDQKKFGGETPYSIMFGPDICGYATKKVHAILTKGVFEEKEIEKIRKPKNGNNHLIKKDVPCETDQLTHVYTLIIRPDAKYSILIDNTEKRTGSIYDDCDNLPPKKKKDPEAKKVDVIGKD</sequence>
<dbReference type="PROSITE" id="PS00804">
    <property type="entry name" value="CALRETICULIN_2"/>
    <property type="match status" value="1"/>
</dbReference>
<dbReference type="GO" id="GO:0003723">
    <property type="term" value="F:RNA binding"/>
    <property type="evidence" value="ECO:0007669"/>
    <property type="project" value="InterPro"/>
</dbReference>
<evidence type="ECO:0000256" key="5">
    <source>
        <dbReference type="ARBA" id="ARBA00022946"/>
    </source>
</evidence>
<dbReference type="FunFam" id="2.60.120.200:FF:000018">
    <property type="entry name" value="Calreticulin 1b"/>
    <property type="match status" value="1"/>
</dbReference>
<feature type="repeat" description="PPR" evidence="7">
    <location>
        <begin position="422"/>
        <end position="456"/>
    </location>
</feature>
<reference evidence="9" key="1">
    <citation type="submission" date="2015-06" db="UniProtKB">
        <authorList>
            <consortium name="EnsemblPlants"/>
        </authorList>
    </citation>
    <scope>IDENTIFICATION</scope>
</reference>
<dbReference type="GO" id="GO:0051082">
    <property type="term" value="F:unfolded protein binding"/>
    <property type="evidence" value="ECO:0007669"/>
    <property type="project" value="InterPro"/>
</dbReference>
<dbReference type="Pfam" id="PF00262">
    <property type="entry name" value="Calreticulin"/>
    <property type="match status" value="1"/>
</dbReference>
<dbReference type="Gene3D" id="1.25.40.10">
    <property type="entry name" value="Tetratricopeptide repeat domain"/>
    <property type="match status" value="5"/>
</dbReference>
<evidence type="ECO:0008006" key="11">
    <source>
        <dbReference type="Google" id="ProtNLM"/>
    </source>
</evidence>
<dbReference type="Pfam" id="PF13041">
    <property type="entry name" value="PPR_2"/>
    <property type="match status" value="3"/>
</dbReference>
<feature type="repeat" description="PPR" evidence="7">
    <location>
        <begin position="457"/>
        <end position="491"/>
    </location>
</feature>
<dbReference type="HOGENOM" id="CLU_002706_9_0_1"/>
<dbReference type="Gramene" id="ORGLA03G0348600.1">
    <property type="protein sequence ID" value="ORGLA03G0348600.1"/>
    <property type="gene ID" value="ORGLA03G0348600"/>
</dbReference>
<feature type="compositionally biased region" description="Basic and acidic residues" evidence="8">
    <location>
        <begin position="1168"/>
        <end position="1181"/>
    </location>
</feature>
<dbReference type="PROSITE" id="PS00803">
    <property type="entry name" value="CALRETICULIN_1"/>
    <property type="match status" value="1"/>
</dbReference>
<accession>I1PGJ0</accession>
<dbReference type="PROSITE" id="PS51375">
    <property type="entry name" value="PPR"/>
    <property type="match status" value="8"/>
</dbReference>
<evidence type="ECO:0000256" key="3">
    <source>
        <dbReference type="ARBA" id="ARBA00022737"/>
    </source>
</evidence>
<keyword evidence="4" id="KW-0256">Endoplasmic reticulum</keyword>
<feature type="region of interest" description="Disordered" evidence="8">
    <location>
        <begin position="1156"/>
        <end position="1181"/>
    </location>
</feature>
<evidence type="ECO:0000313" key="9">
    <source>
        <dbReference type="EnsemblPlants" id="ORGLA03G0348600.1"/>
    </source>
</evidence>
<dbReference type="FunFam" id="1.25.40.10:FF:000073">
    <property type="entry name" value="Pentatricopeptide repeat-containing protein chloroplastic"/>
    <property type="match status" value="1"/>
</dbReference>
<dbReference type="FunFam" id="1.25.40.10:FF:000158">
    <property type="entry name" value="pentatricopeptide repeat-containing protein At2g33680"/>
    <property type="match status" value="1"/>
</dbReference>
<dbReference type="SUPFAM" id="SSF49899">
    <property type="entry name" value="Concanavalin A-like lectins/glucanases"/>
    <property type="match status" value="1"/>
</dbReference>
<dbReference type="Gene3D" id="2.60.120.200">
    <property type="match status" value="1"/>
</dbReference>
<organism evidence="9 10">
    <name type="scientific">Oryza glaberrima</name>
    <name type="common">African rice</name>
    <dbReference type="NCBI Taxonomy" id="4538"/>
    <lineage>
        <taxon>Eukaryota</taxon>
        <taxon>Viridiplantae</taxon>
        <taxon>Streptophyta</taxon>
        <taxon>Embryophyta</taxon>
        <taxon>Tracheophyta</taxon>
        <taxon>Spermatophyta</taxon>
        <taxon>Magnoliopsida</taxon>
        <taxon>Liliopsida</taxon>
        <taxon>Poales</taxon>
        <taxon>Poaceae</taxon>
        <taxon>BOP clade</taxon>
        <taxon>Oryzoideae</taxon>
        <taxon>Oryzeae</taxon>
        <taxon>Oryzinae</taxon>
        <taxon>Oryza</taxon>
    </lineage>
</organism>
<keyword evidence="3" id="KW-0677">Repeat</keyword>
<dbReference type="EnsemblPlants" id="ORGLA03G0348600.1">
    <property type="protein sequence ID" value="ORGLA03G0348600.1"/>
    <property type="gene ID" value="ORGLA03G0348600"/>
</dbReference>
<feature type="repeat" description="PPR" evidence="7">
    <location>
        <begin position="387"/>
        <end position="421"/>
    </location>
</feature>
<evidence type="ECO:0000256" key="6">
    <source>
        <dbReference type="PIRSR" id="PIRSR601580-3"/>
    </source>
</evidence>
<dbReference type="InterPro" id="IPR013320">
    <property type="entry name" value="ConA-like_dom_sf"/>
</dbReference>
<dbReference type="InterPro" id="IPR001580">
    <property type="entry name" value="Calret/calnex"/>
</dbReference>
<feature type="repeat" description="PPR" evidence="7">
    <location>
        <begin position="216"/>
        <end position="250"/>
    </location>
</feature>
<protein>
    <recommendedName>
        <fullName evidence="11">Calreticulin</fullName>
    </recommendedName>
</protein>
<dbReference type="InterPro" id="IPR002885">
    <property type="entry name" value="PPR_rpt"/>
</dbReference>
<feature type="repeat" description="PPR" evidence="7">
    <location>
        <begin position="112"/>
        <end position="146"/>
    </location>
</feature>
<dbReference type="GO" id="GO:0099402">
    <property type="term" value="P:plant organ development"/>
    <property type="evidence" value="ECO:0007669"/>
    <property type="project" value="UniProtKB-ARBA"/>
</dbReference>
<feature type="region of interest" description="Disordered" evidence="8">
    <location>
        <begin position="36"/>
        <end position="80"/>
    </location>
</feature>
<dbReference type="AlphaFoldDB" id="I1PGJ0"/>
<dbReference type="NCBIfam" id="TIGR00756">
    <property type="entry name" value="PPR"/>
    <property type="match status" value="7"/>
</dbReference>
<dbReference type="PRINTS" id="PR00626">
    <property type="entry name" value="CALRETICULIN"/>
</dbReference>
<comment type="subcellular location">
    <subcellularLocation>
        <location evidence="1">Endoplasmic reticulum</location>
    </subcellularLocation>
</comment>
<evidence type="ECO:0000256" key="8">
    <source>
        <dbReference type="SAM" id="MobiDB-lite"/>
    </source>
</evidence>
<dbReference type="InterPro" id="IPR046960">
    <property type="entry name" value="PPR_At4g14850-like_plant"/>
</dbReference>
<dbReference type="InterPro" id="IPR018124">
    <property type="entry name" value="Calret/calnex_CS"/>
</dbReference>
<dbReference type="GO" id="GO:0006457">
    <property type="term" value="P:protein folding"/>
    <property type="evidence" value="ECO:0007669"/>
    <property type="project" value="InterPro"/>
</dbReference>
<dbReference type="GO" id="GO:0005783">
    <property type="term" value="C:endoplasmic reticulum"/>
    <property type="evidence" value="ECO:0007669"/>
    <property type="project" value="UniProtKB-SubCell"/>
</dbReference>
<dbReference type="eggNOG" id="KOG4197">
    <property type="taxonomic scope" value="Eukaryota"/>
</dbReference>
<feature type="repeat" description="PPR" evidence="7">
    <location>
        <begin position="286"/>
        <end position="320"/>
    </location>
</feature>
<evidence type="ECO:0000256" key="1">
    <source>
        <dbReference type="ARBA" id="ARBA00004240"/>
    </source>
</evidence>
<dbReference type="GO" id="GO:0009451">
    <property type="term" value="P:RNA modification"/>
    <property type="evidence" value="ECO:0007669"/>
    <property type="project" value="InterPro"/>
</dbReference>
<keyword evidence="6" id="KW-1015">Disulfide bond</keyword>
<dbReference type="STRING" id="4538.I1PGJ0"/>
<feature type="repeat" description="PPR" evidence="7">
    <location>
        <begin position="251"/>
        <end position="285"/>
    </location>
</feature>
<dbReference type="Proteomes" id="UP000007306">
    <property type="component" value="Chromosome 3"/>
</dbReference>
<keyword evidence="10" id="KW-1185">Reference proteome</keyword>
<evidence type="ECO:0000256" key="2">
    <source>
        <dbReference type="ARBA" id="ARBA00010983"/>
    </source>
</evidence>
<reference evidence="9 10" key="2">
    <citation type="submission" date="2018-04" db="EMBL/GenBank/DDBJ databases">
        <title>OglaRS2 (Oryza glaberrima Reference Sequence Version 2).</title>
        <authorList>
            <person name="Zhang J."/>
            <person name="Kudrna D."/>
            <person name="Lee S."/>
            <person name="Talag J."/>
            <person name="Rajasekar S."/>
            <person name="Wing R.A."/>
        </authorList>
    </citation>
    <scope>NUCLEOTIDE SEQUENCE [LARGE SCALE GENOMIC DNA]</scope>
    <source>
        <strain evidence="9 10">cv. IRGC 96717</strain>
    </source>
</reference>
<evidence type="ECO:0000256" key="7">
    <source>
        <dbReference type="PROSITE-ProRule" id="PRU00708"/>
    </source>
</evidence>
<feature type="repeat" description="PPR" evidence="7">
    <location>
        <begin position="558"/>
        <end position="592"/>
    </location>
</feature>
<dbReference type="eggNOG" id="KOG0674">
    <property type="taxonomic scope" value="Eukaryota"/>
</dbReference>
<dbReference type="Pfam" id="PF01535">
    <property type="entry name" value="PPR"/>
    <property type="match status" value="6"/>
</dbReference>
<evidence type="ECO:0000256" key="4">
    <source>
        <dbReference type="ARBA" id="ARBA00022824"/>
    </source>
</evidence>
<dbReference type="FunFam" id="1.25.40.10:FF:003508">
    <property type="entry name" value="Pentatricopeptide repeat-containing protein"/>
    <property type="match status" value="1"/>
</dbReference>
<dbReference type="GO" id="GO:0005509">
    <property type="term" value="F:calcium ion binding"/>
    <property type="evidence" value="ECO:0007669"/>
    <property type="project" value="InterPro"/>
</dbReference>
<keyword evidence="5" id="KW-0809">Transit peptide</keyword>
<name>I1PGJ0_ORYGL</name>
<proteinExistence type="inferred from homology"/>
<dbReference type="PANTHER" id="PTHR47926:SF369">
    <property type="entry name" value="DYW DOMAIN-CONTAINING PROTEIN"/>
    <property type="match status" value="1"/>
</dbReference>